<dbReference type="OrthoDB" id="2565062at2759"/>
<protein>
    <submittedName>
        <fullName evidence="2">Uncharacterized protein</fullName>
    </submittedName>
</protein>
<feature type="region of interest" description="Disordered" evidence="1">
    <location>
        <begin position="99"/>
        <end position="134"/>
    </location>
</feature>
<gene>
    <name evidence="2" type="ORF">I303_00222</name>
</gene>
<feature type="compositionally biased region" description="Low complexity" evidence="1">
    <location>
        <begin position="242"/>
        <end position="256"/>
    </location>
</feature>
<name>A0A1A6AEB6_9TREE</name>
<dbReference type="VEuPathDB" id="FungiDB:I303_00222"/>
<organism evidence="2">
    <name type="scientific">Kwoniella dejecticola CBS 10117</name>
    <dbReference type="NCBI Taxonomy" id="1296121"/>
    <lineage>
        <taxon>Eukaryota</taxon>
        <taxon>Fungi</taxon>
        <taxon>Dikarya</taxon>
        <taxon>Basidiomycota</taxon>
        <taxon>Agaricomycotina</taxon>
        <taxon>Tremellomycetes</taxon>
        <taxon>Tremellales</taxon>
        <taxon>Cryptococcaceae</taxon>
        <taxon>Kwoniella</taxon>
    </lineage>
</organism>
<feature type="compositionally biased region" description="Polar residues" evidence="1">
    <location>
        <begin position="377"/>
        <end position="387"/>
    </location>
</feature>
<feature type="compositionally biased region" description="Polar residues" evidence="1">
    <location>
        <begin position="197"/>
        <end position="208"/>
    </location>
</feature>
<dbReference type="EMBL" id="KI894027">
    <property type="protein sequence ID" value="OBR88405.1"/>
    <property type="molecule type" value="Genomic_DNA"/>
</dbReference>
<feature type="compositionally biased region" description="Polar residues" evidence="1">
    <location>
        <begin position="229"/>
        <end position="241"/>
    </location>
</feature>
<dbReference type="AlphaFoldDB" id="A0A1A6AEB6"/>
<feature type="region of interest" description="Disordered" evidence="1">
    <location>
        <begin position="164"/>
        <end position="266"/>
    </location>
</feature>
<feature type="compositionally biased region" description="Low complexity" evidence="1">
    <location>
        <begin position="164"/>
        <end position="191"/>
    </location>
</feature>
<sequence>MTWKLYRFAWDQQKHKGKAQQEDGIYIRSHASRQLHWSYTPPPGRQISLADIVLPRVLESYSLHTPSRSTVQFRTYRSSFPSSSTDPSNTNRTSRYLTTINTLPNPLPPGQNQSTLNSNSNKSAGNGNGRSETNEDDITYLFLDDRSVISGNILQATQKIVKNQSQAQSQSQNQGQNQSNTSSNPTPTPNTLKPDLHSTQTPRSQNQPIEIDKDTLDDDGFEIIDIPASDSTPIPIPQTQTNNAPPNASADAAAKTPAEERRTRTRKPTRFKCLIVKPTSNVQPLLQSLLSPFVMGYTKSAKATASTTSSSLPTPTPLPGSSLLLTVLTFNALPFPVSAFQPNSNPEYTLRLKVFILPNPNATSIFLEVEYQPLTPSPSRDTNTGIDTSEPEPNVNKNVKPIEICQEFLEGCLISGLNGTLKWIHLDQDQDHDQEQSVRSFKRQSEWEGIERFKKSVFALTRAMRESGFL</sequence>
<proteinExistence type="predicted"/>
<feature type="region of interest" description="Disordered" evidence="1">
    <location>
        <begin position="376"/>
        <end position="395"/>
    </location>
</feature>
<accession>A0A1A6AEB6</accession>
<reference evidence="2" key="1">
    <citation type="submission" date="2013-07" db="EMBL/GenBank/DDBJ databases">
        <title>The Genome Sequence of Cryptococcus dejecticola CBS10117.</title>
        <authorList>
            <consortium name="The Broad Institute Genome Sequencing Platform"/>
            <person name="Cuomo C."/>
            <person name="Litvintseva A."/>
            <person name="Chen Y."/>
            <person name="Heitman J."/>
            <person name="Sun S."/>
            <person name="Springer D."/>
            <person name="Dromer F."/>
            <person name="Young S.K."/>
            <person name="Zeng Q."/>
            <person name="Gargeya S."/>
            <person name="Fitzgerald M."/>
            <person name="Abouelleil A."/>
            <person name="Alvarado L."/>
            <person name="Berlin A.M."/>
            <person name="Chapman S.B."/>
            <person name="Dewar J."/>
            <person name="Goldberg J."/>
            <person name="Griggs A."/>
            <person name="Gujja S."/>
            <person name="Hansen M."/>
            <person name="Howarth C."/>
            <person name="Imamovic A."/>
            <person name="Larimer J."/>
            <person name="McCowan C."/>
            <person name="Murphy C."/>
            <person name="Pearson M."/>
            <person name="Priest M."/>
            <person name="Roberts A."/>
            <person name="Saif S."/>
            <person name="Shea T."/>
            <person name="Sykes S."/>
            <person name="Wortman J."/>
            <person name="Nusbaum C."/>
            <person name="Birren B."/>
        </authorList>
    </citation>
    <scope>NUCLEOTIDE SEQUENCE [LARGE SCALE GENOMIC DNA]</scope>
    <source>
        <strain evidence="2">CBS 10117</strain>
    </source>
</reference>
<evidence type="ECO:0000256" key="1">
    <source>
        <dbReference type="SAM" id="MobiDB-lite"/>
    </source>
</evidence>
<evidence type="ECO:0000313" key="2">
    <source>
        <dbReference type="EMBL" id="OBR88405.1"/>
    </source>
</evidence>